<name>A0A0F9TTM6_9ZZZZ</name>
<evidence type="ECO:0008006" key="2">
    <source>
        <dbReference type="Google" id="ProtNLM"/>
    </source>
</evidence>
<gene>
    <name evidence="1" type="ORF">LCGC14_0690170</name>
</gene>
<evidence type="ECO:0000313" key="1">
    <source>
        <dbReference type="EMBL" id="KKN44738.1"/>
    </source>
</evidence>
<dbReference type="EMBL" id="LAZR01001433">
    <property type="protein sequence ID" value="KKN44738.1"/>
    <property type="molecule type" value="Genomic_DNA"/>
</dbReference>
<dbReference type="AlphaFoldDB" id="A0A0F9TTM6"/>
<sequence>MSRLFLIFVIAFVLTLSQGCDKVKNWDFGFSKEGDKTTIELEKKSEESEDKEDAK</sequence>
<accession>A0A0F9TTM6</accession>
<reference evidence="1" key="1">
    <citation type="journal article" date="2015" name="Nature">
        <title>Complex archaea that bridge the gap between prokaryotes and eukaryotes.</title>
        <authorList>
            <person name="Spang A."/>
            <person name="Saw J.H."/>
            <person name="Jorgensen S.L."/>
            <person name="Zaremba-Niedzwiedzka K."/>
            <person name="Martijn J."/>
            <person name="Lind A.E."/>
            <person name="van Eijk R."/>
            <person name="Schleper C."/>
            <person name="Guy L."/>
            <person name="Ettema T.J."/>
        </authorList>
    </citation>
    <scope>NUCLEOTIDE SEQUENCE</scope>
</reference>
<organism evidence="1">
    <name type="scientific">marine sediment metagenome</name>
    <dbReference type="NCBI Taxonomy" id="412755"/>
    <lineage>
        <taxon>unclassified sequences</taxon>
        <taxon>metagenomes</taxon>
        <taxon>ecological metagenomes</taxon>
    </lineage>
</organism>
<comment type="caution">
    <text evidence="1">The sequence shown here is derived from an EMBL/GenBank/DDBJ whole genome shotgun (WGS) entry which is preliminary data.</text>
</comment>
<dbReference type="PROSITE" id="PS51257">
    <property type="entry name" value="PROKAR_LIPOPROTEIN"/>
    <property type="match status" value="1"/>
</dbReference>
<protein>
    <recommendedName>
        <fullName evidence="2">Lipoprotein</fullName>
    </recommendedName>
</protein>
<proteinExistence type="predicted"/>